<dbReference type="Proteomes" id="UP000183639">
    <property type="component" value="Unassembled WGS sequence"/>
</dbReference>
<dbReference type="Pfam" id="PF00359">
    <property type="entry name" value="PTS_EIIA_2"/>
    <property type="match status" value="1"/>
</dbReference>
<dbReference type="GO" id="GO:0009401">
    <property type="term" value="P:phosphoenolpyruvate-dependent sugar phosphotransferase system"/>
    <property type="evidence" value="ECO:0007669"/>
    <property type="project" value="UniProtKB-KW"/>
</dbReference>
<dbReference type="AlphaFoldDB" id="A0A1I3FJZ0"/>
<dbReference type="RefSeq" id="WP_075444174.1">
    <property type="nucleotide sequence ID" value="NZ_FOQK01000015.1"/>
</dbReference>
<keyword evidence="7" id="KW-0418">Kinase</keyword>
<evidence type="ECO:0000313" key="13">
    <source>
        <dbReference type="Proteomes" id="UP000183639"/>
    </source>
</evidence>
<keyword evidence="4" id="KW-0597">Phosphoprotein</keyword>
<keyword evidence="5" id="KW-0808">Transferase</keyword>
<evidence type="ECO:0000256" key="10">
    <source>
        <dbReference type="ARBA" id="ARBA00042072"/>
    </source>
</evidence>
<gene>
    <name evidence="12" type="ORF">SAMN04487861_11547</name>
</gene>
<dbReference type="OrthoDB" id="369398at2"/>
<comment type="function">
    <text evidence="8">The phosphoenolpyruvate-dependent sugar phosphotransferase system (sugar PTS), a major carbohydrate active transport system, catalyzes the phosphorylation of incoming sugar substrates concomitantly with their translocation across the cell membrane. The enzyme II UlaABC PTS system is involved in ascorbate transport.</text>
</comment>
<proteinExistence type="predicted"/>
<evidence type="ECO:0000256" key="2">
    <source>
        <dbReference type="ARBA" id="ARBA00022448"/>
    </source>
</evidence>
<evidence type="ECO:0000256" key="6">
    <source>
        <dbReference type="ARBA" id="ARBA00022683"/>
    </source>
</evidence>
<dbReference type="Gene3D" id="3.40.930.10">
    <property type="entry name" value="Mannitol-specific EII, Chain A"/>
    <property type="match status" value="1"/>
</dbReference>
<keyword evidence="2" id="KW-0813">Transport</keyword>
<name>A0A1I3FJZ0_SELRU</name>
<evidence type="ECO:0000256" key="1">
    <source>
        <dbReference type="ARBA" id="ARBA00004496"/>
    </source>
</evidence>
<evidence type="ECO:0000256" key="7">
    <source>
        <dbReference type="ARBA" id="ARBA00022777"/>
    </source>
</evidence>
<evidence type="ECO:0000313" key="12">
    <source>
        <dbReference type="EMBL" id="SFI11231.1"/>
    </source>
</evidence>
<dbReference type="PANTHER" id="PTHR36203">
    <property type="entry name" value="ASCORBATE-SPECIFIC PTS SYSTEM EIIA COMPONENT"/>
    <property type="match status" value="1"/>
</dbReference>
<organism evidence="12 13">
    <name type="scientific">Selenomonas ruminantium</name>
    <dbReference type="NCBI Taxonomy" id="971"/>
    <lineage>
        <taxon>Bacteria</taxon>
        <taxon>Bacillati</taxon>
        <taxon>Bacillota</taxon>
        <taxon>Negativicutes</taxon>
        <taxon>Selenomonadales</taxon>
        <taxon>Selenomonadaceae</taxon>
        <taxon>Selenomonas</taxon>
    </lineage>
</organism>
<protein>
    <recommendedName>
        <fullName evidence="9">Ascorbate-specific PTS system EIIA component</fullName>
    </recommendedName>
    <alternativeName>
        <fullName evidence="10">Ascorbate-specific phosphotransferase enzyme IIA component</fullName>
    </alternativeName>
</protein>
<evidence type="ECO:0000256" key="8">
    <source>
        <dbReference type="ARBA" id="ARBA00037387"/>
    </source>
</evidence>
<dbReference type="InterPro" id="IPR002178">
    <property type="entry name" value="PTS_EIIA_type-2_dom"/>
</dbReference>
<evidence type="ECO:0000256" key="3">
    <source>
        <dbReference type="ARBA" id="ARBA00022490"/>
    </source>
</evidence>
<keyword evidence="6" id="KW-0598">Phosphotransferase system</keyword>
<dbReference type="EMBL" id="FOQK01000015">
    <property type="protein sequence ID" value="SFI11231.1"/>
    <property type="molecule type" value="Genomic_DNA"/>
</dbReference>
<reference evidence="12 13" key="1">
    <citation type="submission" date="2016-10" db="EMBL/GenBank/DDBJ databases">
        <authorList>
            <person name="de Groot N.N."/>
        </authorList>
    </citation>
    <scope>NUCLEOTIDE SEQUENCE [LARGE SCALE GENOMIC DNA]</scope>
    <source>
        <strain evidence="12 13">Z108</strain>
    </source>
</reference>
<evidence type="ECO:0000256" key="4">
    <source>
        <dbReference type="ARBA" id="ARBA00022553"/>
    </source>
</evidence>
<dbReference type="CDD" id="cd00211">
    <property type="entry name" value="PTS_IIA_fru"/>
    <property type="match status" value="1"/>
</dbReference>
<accession>A0A1I3FJZ0</accession>
<evidence type="ECO:0000256" key="9">
    <source>
        <dbReference type="ARBA" id="ARBA00041175"/>
    </source>
</evidence>
<evidence type="ECO:0000256" key="5">
    <source>
        <dbReference type="ARBA" id="ARBA00022679"/>
    </source>
</evidence>
<keyword evidence="3" id="KW-0963">Cytoplasm</keyword>
<comment type="subcellular location">
    <subcellularLocation>
        <location evidence="1">Cytoplasm</location>
    </subcellularLocation>
</comment>
<dbReference type="PROSITE" id="PS51094">
    <property type="entry name" value="PTS_EIIA_TYPE_2"/>
    <property type="match status" value="1"/>
</dbReference>
<dbReference type="GO" id="GO:0016301">
    <property type="term" value="F:kinase activity"/>
    <property type="evidence" value="ECO:0007669"/>
    <property type="project" value="UniProtKB-KW"/>
</dbReference>
<sequence>MLEDFVGEDDILLGESCKDWEEAVMRGAQPLLQRGIIEPAYVEAIKANHRAMPYMVIAPGIMLAHARPECGAHGVGLTLMTLREPVEFGSAHNDPVRLVITLATPDETKHLKMLEALTDFLMVPECLDNFLAARSVGEAMAILKGDEGK</sequence>
<feature type="domain" description="PTS EIIA type-2" evidence="11">
    <location>
        <begin position="4"/>
        <end position="146"/>
    </location>
</feature>
<dbReference type="GO" id="GO:0005737">
    <property type="term" value="C:cytoplasm"/>
    <property type="evidence" value="ECO:0007669"/>
    <property type="project" value="UniProtKB-SubCell"/>
</dbReference>
<dbReference type="InterPro" id="IPR016152">
    <property type="entry name" value="PTrfase/Anion_transptr"/>
</dbReference>
<dbReference type="SUPFAM" id="SSF55804">
    <property type="entry name" value="Phoshotransferase/anion transport protein"/>
    <property type="match status" value="1"/>
</dbReference>
<dbReference type="InterPro" id="IPR051351">
    <property type="entry name" value="Ascorbate-PTS_EIIA_comp"/>
</dbReference>
<dbReference type="PANTHER" id="PTHR36203:SF1">
    <property type="entry name" value="ASCORBATE-SPECIFIC PTS SYSTEM EIIA COMPONENT"/>
    <property type="match status" value="1"/>
</dbReference>
<evidence type="ECO:0000259" key="11">
    <source>
        <dbReference type="PROSITE" id="PS51094"/>
    </source>
</evidence>